<evidence type="ECO:0000256" key="5">
    <source>
        <dbReference type="ARBA" id="ARBA00034489"/>
    </source>
</evidence>
<dbReference type="InterPro" id="IPR005636">
    <property type="entry name" value="DTW"/>
</dbReference>
<organism evidence="7 8">
    <name type="scientific">Anaeromyxobacter paludicola</name>
    <dbReference type="NCBI Taxonomy" id="2918171"/>
    <lineage>
        <taxon>Bacteria</taxon>
        <taxon>Pseudomonadati</taxon>
        <taxon>Myxococcota</taxon>
        <taxon>Myxococcia</taxon>
        <taxon>Myxococcales</taxon>
        <taxon>Cystobacterineae</taxon>
        <taxon>Anaeromyxobacteraceae</taxon>
        <taxon>Anaeromyxobacter</taxon>
    </lineage>
</organism>
<protein>
    <recommendedName>
        <fullName evidence="1">tRNA-uridine aminocarboxypropyltransferase</fullName>
        <ecNumber evidence="1">2.5.1.25</ecNumber>
    </recommendedName>
</protein>
<evidence type="ECO:0000313" key="7">
    <source>
        <dbReference type="EMBL" id="BDG07922.1"/>
    </source>
</evidence>
<dbReference type="SMART" id="SM01144">
    <property type="entry name" value="DTW"/>
    <property type="match status" value="1"/>
</dbReference>
<dbReference type="Proteomes" id="UP001162734">
    <property type="component" value="Chromosome"/>
</dbReference>
<sequence length="200" mass="21804">MPRRTRIPDLSQRCPACFFRPEDCLCPACLPPVETRTRLLVLRHVSERLRPTNTARWAALALAGARLLDYGARDALLDEAPLAEPGTCVLWPGGAPLAEPPRQVVVVDASWSQARRMLQRIPALQSLPRLSLPGPPPGSLRLREPPVAGGMSTIEAIARALDLLGEPDAAARLDRIHALSVERGLRLRMGPDYARLARAG</sequence>
<gene>
    <name evidence="7" type="ORF">AMPC_10350</name>
</gene>
<evidence type="ECO:0000259" key="6">
    <source>
        <dbReference type="SMART" id="SM01144"/>
    </source>
</evidence>
<evidence type="ECO:0000256" key="1">
    <source>
        <dbReference type="ARBA" id="ARBA00012386"/>
    </source>
</evidence>
<keyword evidence="8" id="KW-1185">Reference proteome</keyword>
<feature type="domain" description="DTW" evidence="6">
    <location>
        <begin position="10"/>
        <end position="189"/>
    </location>
</feature>
<dbReference type="PANTHER" id="PTHR21392">
    <property type="entry name" value="TRNA-URIDINE AMINOCARBOXYPROPYLTRANSFERASE 2"/>
    <property type="match status" value="1"/>
</dbReference>
<dbReference type="Pfam" id="PF03942">
    <property type="entry name" value="DTW"/>
    <property type="match status" value="1"/>
</dbReference>
<keyword evidence="3" id="KW-0949">S-adenosyl-L-methionine</keyword>
<evidence type="ECO:0000256" key="3">
    <source>
        <dbReference type="ARBA" id="ARBA00022691"/>
    </source>
</evidence>
<dbReference type="RefSeq" id="WP_248344934.1">
    <property type="nucleotide sequence ID" value="NZ_AP025592.1"/>
</dbReference>
<evidence type="ECO:0000256" key="4">
    <source>
        <dbReference type="ARBA" id="ARBA00022694"/>
    </source>
</evidence>
<dbReference type="EMBL" id="AP025592">
    <property type="protein sequence ID" value="BDG07922.1"/>
    <property type="molecule type" value="Genomic_DNA"/>
</dbReference>
<evidence type="ECO:0000256" key="2">
    <source>
        <dbReference type="ARBA" id="ARBA00022679"/>
    </source>
</evidence>
<dbReference type="InterPro" id="IPR039262">
    <property type="entry name" value="DTWD2/TAPT"/>
</dbReference>
<keyword evidence="2" id="KW-0808">Transferase</keyword>
<comment type="similarity">
    <text evidence="5">Belongs to the TDD superfamily. DTWD2 family.</text>
</comment>
<dbReference type="EC" id="2.5.1.25" evidence="1"/>
<keyword evidence="4" id="KW-0819">tRNA processing</keyword>
<reference evidence="8" key="1">
    <citation type="journal article" date="2022" name="Int. J. Syst. Evol. Microbiol.">
        <title>Anaeromyxobacter oryzae sp. nov., Anaeromyxobacter diazotrophicus sp. nov. and Anaeromyxobacter paludicola sp. nov., isolated from paddy soils.</title>
        <authorList>
            <person name="Itoh H."/>
            <person name="Xu Z."/>
            <person name="Mise K."/>
            <person name="Masuda Y."/>
            <person name="Ushijima N."/>
            <person name="Hayakawa C."/>
            <person name="Shiratori Y."/>
            <person name="Senoo K."/>
        </authorList>
    </citation>
    <scope>NUCLEOTIDE SEQUENCE [LARGE SCALE GENOMIC DNA]</scope>
    <source>
        <strain evidence="8">Red630</strain>
    </source>
</reference>
<proteinExistence type="inferred from homology"/>
<dbReference type="PANTHER" id="PTHR21392:SF0">
    <property type="entry name" value="TRNA-URIDINE AMINOCARBOXYPROPYLTRANSFERASE 2"/>
    <property type="match status" value="1"/>
</dbReference>
<name>A0ABN6N414_9BACT</name>
<evidence type="ECO:0000313" key="8">
    <source>
        <dbReference type="Proteomes" id="UP001162734"/>
    </source>
</evidence>
<accession>A0ABN6N414</accession>